<protein>
    <submittedName>
        <fullName evidence="2">Rho GTPase-activating protein 15</fullName>
    </submittedName>
</protein>
<dbReference type="Proteomes" id="UP000031443">
    <property type="component" value="Unassembled WGS sequence"/>
</dbReference>
<feature type="region of interest" description="Disordered" evidence="1">
    <location>
        <begin position="161"/>
        <end position="195"/>
    </location>
</feature>
<name>M7C0S6_CHEMY</name>
<proteinExistence type="predicted"/>
<organism evidence="2 3">
    <name type="scientific">Chelonia mydas</name>
    <name type="common">Green sea-turtle</name>
    <name type="synonym">Chelonia agassizi</name>
    <dbReference type="NCBI Taxonomy" id="8469"/>
    <lineage>
        <taxon>Eukaryota</taxon>
        <taxon>Metazoa</taxon>
        <taxon>Chordata</taxon>
        <taxon>Craniata</taxon>
        <taxon>Vertebrata</taxon>
        <taxon>Euteleostomi</taxon>
        <taxon>Archelosauria</taxon>
        <taxon>Testudinata</taxon>
        <taxon>Testudines</taxon>
        <taxon>Cryptodira</taxon>
        <taxon>Durocryptodira</taxon>
        <taxon>Americhelydia</taxon>
        <taxon>Chelonioidea</taxon>
        <taxon>Cheloniidae</taxon>
        <taxon>Chelonia</taxon>
    </lineage>
</organism>
<feature type="compositionally biased region" description="Basic and acidic residues" evidence="1">
    <location>
        <begin position="171"/>
        <end position="182"/>
    </location>
</feature>
<evidence type="ECO:0000313" key="3">
    <source>
        <dbReference type="Proteomes" id="UP000031443"/>
    </source>
</evidence>
<evidence type="ECO:0000313" key="2">
    <source>
        <dbReference type="EMBL" id="EMP37958.1"/>
    </source>
</evidence>
<dbReference type="STRING" id="8469.M7C0S6"/>
<dbReference type="AlphaFoldDB" id="M7C0S6"/>
<gene>
    <name evidence="2" type="ORF">UY3_04850</name>
</gene>
<evidence type="ECO:0000256" key="1">
    <source>
        <dbReference type="SAM" id="MobiDB-lite"/>
    </source>
</evidence>
<keyword evidence="3" id="KW-1185">Reference proteome</keyword>
<dbReference type="EMBL" id="KB520916">
    <property type="protein sequence ID" value="EMP37958.1"/>
    <property type="molecule type" value="Genomic_DNA"/>
</dbReference>
<sequence length="275" mass="30332">MGAFSTLLSELKFWGLSSKGTVWQVTQGWLVIAALQKGQTSSRPSGGSDAVSPPGNCGQLCHRVDKLSVFIGSPVISKLPKFSDDKAKKLEEGGRQKMKTRDNAVIMQGLPASDTSSEKPNPTHQNIGAVQMRIKSANSHHDRHSQSKSMILSENVKVKEPYPTTNVDTSHMCESRDNREDNMVDEEEEENGRQASYGSILPESQEIFLTLELCGSQDITVIDHDAGETTSVSFGMSSTPESRLLLIRRRRKRMQEDMFTEIMNASGTADTELRA</sequence>
<dbReference type="eggNOG" id="KOG1450">
    <property type="taxonomic scope" value="Eukaryota"/>
</dbReference>
<dbReference type="eggNOG" id="KOG4269">
    <property type="taxonomic scope" value="Eukaryota"/>
</dbReference>
<reference evidence="3" key="1">
    <citation type="journal article" date="2013" name="Nat. Genet.">
        <title>The draft genomes of soft-shell turtle and green sea turtle yield insights into the development and evolution of the turtle-specific body plan.</title>
        <authorList>
            <person name="Wang Z."/>
            <person name="Pascual-Anaya J."/>
            <person name="Zadissa A."/>
            <person name="Li W."/>
            <person name="Niimura Y."/>
            <person name="Huang Z."/>
            <person name="Li C."/>
            <person name="White S."/>
            <person name="Xiong Z."/>
            <person name="Fang D."/>
            <person name="Wang B."/>
            <person name="Ming Y."/>
            <person name="Chen Y."/>
            <person name="Zheng Y."/>
            <person name="Kuraku S."/>
            <person name="Pignatelli M."/>
            <person name="Herrero J."/>
            <person name="Beal K."/>
            <person name="Nozawa M."/>
            <person name="Li Q."/>
            <person name="Wang J."/>
            <person name="Zhang H."/>
            <person name="Yu L."/>
            <person name="Shigenobu S."/>
            <person name="Wang J."/>
            <person name="Liu J."/>
            <person name="Flicek P."/>
            <person name="Searle S."/>
            <person name="Wang J."/>
            <person name="Kuratani S."/>
            <person name="Yin Y."/>
            <person name="Aken B."/>
            <person name="Zhang G."/>
            <person name="Irie N."/>
        </authorList>
    </citation>
    <scope>NUCLEOTIDE SEQUENCE [LARGE SCALE GENOMIC DNA]</scope>
</reference>
<accession>M7C0S6</accession>